<name>A0A1C2I207_ACITH</name>
<dbReference type="RefSeq" id="WP_065958226.1">
    <property type="nucleotide sequence ID" value="NZ_LWRZ01000311.1"/>
</dbReference>
<keyword evidence="1" id="KW-1133">Transmembrane helix</keyword>
<organism evidence="2 3">
    <name type="scientific">Acidithiobacillus thiooxidans</name>
    <name type="common">Thiobacillus thiooxidans</name>
    <dbReference type="NCBI Taxonomy" id="930"/>
    <lineage>
        <taxon>Bacteria</taxon>
        <taxon>Pseudomonadati</taxon>
        <taxon>Pseudomonadota</taxon>
        <taxon>Acidithiobacillia</taxon>
        <taxon>Acidithiobacillales</taxon>
        <taxon>Acidithiobacillaceae</taxon>
        <taxon>Acidithiobacillus</taxon>
    </lineage>
</organism>
<accession>A0A1C2I207</accession>
<feature type="transmembrane region" description="Helical" evidence="1">
    <location>
        <begin position="21"/>
        <end position="44"/>
    </location>
</feature>
<evidence type="ECO:0000313" key="3">
    <source>
        <dbReference type="Proteomes" id="UP000094893"/>
    </source>
</evidence>
<evidence type="ECO:0000256" key="1">
    <source>
        <dbReference type="SAM" id="Phobius"/>
    </source>
</evidence>
<comment type="caution">
    <text evidence="2">The sequence shown here is derived from an EMBL/GenBank/DDBJ whole genome shotgun (WGS) entry which is preliminary data.</text>
</comment>
<keyword evidence="1" id="KW-0812">Transmembrane</keyword>
<evidence type="ECO:0000313" key="2">
    <source>
        <dbReference type="EMBL" id="OCX69131.1"/>
    </source>
</evidence>
<dbReference type="AlphaFoldDB" id="A0A1C2I207"/>
<dbReference type="EMBL" id="LWSA01000262">
    <property type="protein sequence ID" value="OCX69131.1"/>
    <property type="molecule type" value="Genomic_DNA"/>
</dbReference>
<feature type="transmembrane region" description="Helical" evidence="1">
    <location>
        <begin position="64"/>
        <end position="87"/>
    </location>
</feature>
<gene>
    <name evidence="2" type="ORF">A6P07_17200</name>
</gene>
<sequence>MIARKTSKKIRVKYRLITISKYFMIIFSIIFAGFCGGFFSPFAFGWSHANQFSNNGDAISVVNTFIVFVTLIFIAVTVLVTIAAYIFSNQIVHSKISMQIDFIDEIVENLNDDGKLAIDLINEILQNTDVTEHIESLMRGKIFELINSCKNDGSSSFQVGSLRSSLPKIR</sequence>
<protein>
    <submittedName>
        <fullName evidence="2">Uncharacterized protein</fullName>
    </submittedName>
</protein>
<reference evidence="2 3" key="1">
    <citation type="journal article" date="2016" name="Int. J. Mol. Sci.">
        <title>Comparative genomics of the extreme acidophile Acidithiobacillus thiooxidans reveals intraspecific divergence and niche adaptation.</title>
        <authorList>
            <person name="Zhang X."/>
            <person name="Feng X."/>
            <person name="Tao J."/>
            <person name="Ma L."/>
            <person name="Xiao Y."/>
            <person name="Liang Y."/>
            <person name="Liu X."/>
            <person name="Yin H."/>
        </authorList>
    </citation>
    <scope>NUCLEOTIDE SEQUENCE [LARGE SCALE GENOMIC DNA]</scope>
    <source>
        <strain evidence="2 3">A02</strain>
    </source>
</reference>
<proteinExistence type="predicted"/>
<keyword evidence="1" id="KW-0472">Membrane</keyword>
<dbReference type="Proteomes" id="UP000094893">
    <property type="component" value="Unassembled WGS sequence"/>
</dbReference>